<evidence type="ECO:0000259" key="3">
    <source>
        <dbReference type="SMART" id="SM00062"/>
    </source>
</evidence>
<dbReference type="EMBL" id="DXBM01000067">
    <property type="protein sequence ID" value="HIZ46948.1"/>
    <property type="molecule type" value="Genomic_DNA"/>
</dbReference>
<dbReference type="SUPFAM" id="SSF53850">
    <property type="entry name" value="Periplasmic binding protein-like II"/>
    <property type="match status" value="1"/>
</dbReference>
<keyword evidence="1 2" id="KW-0732">Signal</keyword>
<protein>
    <submittedName>
        <fullName evidence="4">Transporter substrate-binding domain-containing protein</fullName>
    </submittedName>
</protein>
<dbReference type="AlphaFoldDB" id="A0A9D2EZP2"/>
<evidence type="ECO:0000313" key="4">
    <source>
        <dbReference type="EMBL" id="HIZ46948.1"/>
    </source>
</evidence>
<organism evidence="4 5">
    <name type="scientific">Candidatus Olsenella pullistercoris</name>
    <dbReference type="NCBI Taxonomy" id="2838712"/>
    <lineage>
        <taxon>Bacteria</taxon>
        <taxon>Bacillati</taxon>
        <taxon>Actinomycetota</taxon>
        <taxon>Coriobacteriia</taxon>
        <taxon>Coriobacteriales</taxon>
        <taxon>Atopobiaceae</taxon>
        <taxon>Olsenella</taxon>
    </lineage>
</organism>
<evidence type="ECO:0000256" key="2">
    <source>
        <dbReference type="SAM" id="SignalP"/>
    </source>
</evidence>
<name>A0A9D2EZP2_9ACTN</name>
<comment type="caution">
    <text evidence="4">The sequence shown here is derived from an EMBL/GenBank/DDBJ whole genome shotgun (WGS) entry which is preliminary data.</text>
</comment>
<reference evidence="4" key="2">
    <citation type="submission" date="2021-04" db="EMBL/GenBank/DDBJ databases">
        <authorList>
            <person name="Gilroy R."/>
        </authorList>
    </citation>
    <scope>NUCLEOTIDE SEQUENCE</scope>
    <source>
        <strain evidence="4">ChiHjej12B11-14209</strain>
    </source>
</reference>
<evidence type="ECO:0000313" key="5">
    <source>
        <dbReference type="Proteomes" id="UP000824062"/>
    </source>
</evidence>
<dbReference type="Gene3D" id="3.40.190.10">
    <property type="entry name" value="Periplasmic binding protein-like II"/>
    <property type="match status" value="2"/>
</dbReference>
<gene>
    <name evidence="4" type="ORF">IAA19_08050</name>
</gene>
<dbReference type="Proteomes" id="UP000824062">
    <property type="component" value="Unassembled WGS sequence"/>
</dbReference>
<dbReference type="Pfam" id="PF00497">
    <property type="entry name" value="SBP_bac_3"/>
    <property type="match status" value="1"/>
</dbReference>
<sequence>MKRTRTTTIVACAAASLALTGLLAGCSVGPVNLDDFFGTPSVAEAREARRSTLSPVVTSDALRQADTLTVGIPTSETAPLVLTSSSGERAGIDIDLAYALADELGLGSVVFVTVDDVSTALSESCDVVMGVESSSAEGATVAGSYVQSATVLFTKGDVTAPIDASALAGATVGVQGGSVSEGVLNDYETGATASTFSNLNEAFDALEEGTVDYVLCDAYAGAYLATAYPGTVFAGTLDEPVPVGVAVGEGELQSAVQGALDAIQTGGVGDIVRSRWVGSLPSLSSETRVTGLVEASADQAAADGAQDASAE</sequence>
<evidence type="ECO:0000256" key="1">
    <source>
        <dbReference type="ARBA" id="ARBA00022729"/>
    </source>
</evidence>
<reference evidence="4" key="1">
    <citation type="journal article" date="2021" name="PeerJ">
        <title>Extensive microbial diversity within the chicken gut microbiome revealed by metagenomics and culture.</title>
        <authorList>
            <person name="Gilroy R."/>
            <person name="Ravi A."/>
            <person name="Getino M."/>
            <person name="Pursley I."/>
            <person name="Horton D.L."/>
            <person name="Alikhan N.F."/>
            <person name="Baker D."/>
            <person name="Gharbi K."/>
            <person name="Hall N."/>
            <person name="Watson M."/>
            <person name="Adriaenssens E.M."/>
            <person name="Foster-Nyarko E."/>
            <person name="Jarju S."/>
            <person name="Secka A."/>
            <person name="Antonio M."/>
            <person name="Oren A."/>
            <person name="Chaudhuri R.R."/>
            <person name="La Ragione R."/>
            <person name="Hildebrand F."/>
            <person name="Pallen M.J."/>
        </authorList>
    </citation>
    <scope>NUCLEOTIDE SEQUENCE</scope>
    <source>
        <strain evidence="4">ChiHjej12B11-14209</strain>
    </source>
</reference>
<accession>A0A9D2EZP2</accession>
<dbReference type="InterPro" id="IPR001638">
    <property type="entry name" value="Solute-binding_3/MltF_N"/>
</dbReference>
<dbReference type="SMART" id="SM00062">
    <property type="entry name" value="PBPb"/>
    <property type="match status" value="1"/>
</dbReference>
<proteinExistence type="predicted"/>
<dbReference type="PANTHER" id="PTHR35936">
    <property type="entry name" value="MEMBRANE-BOUND LYTIC MUREIN TRANSGLYCOSYLASE F"/>
    <property type="match status" value="1"/>
</dbReference>
<feature type="domain" description="Solute-binding protein family 3/N-terminal" evidence="3">
    <location>
        <begin position="67"/>
        <end position="280"/>
    </location>
</feature>
<feature type="chain" id="PRO_5038504260" evidence="2">
    <location>
        <begin position="25"/>
        <end position="311"/>
    </location>
</feature>
<dbReference type="PROSITE" id="PS51257">
    <property type="entry name" value="PROKAR_LIPOPROTEIN"/>
    <property type="match status" value="1"/>
</dbReference>
<feature type="signal peptide" evidence="2">
    <location>
        <begin position="1"/>
        <end position="24"/>
    </location>
</feature>